<sequence length="408" mass="43978">MKLQSERFRAPSIILTAAIVICSLLHMAHAESSTENLSDYPAVLYVATPFTLCFGALLTEQTVITDARCLHPFSNGDGAPDKVKNVLDPDYLMVGLPTSNLSATMHNILLSTQVYTNIDQAGSRAATFFGLVANYVDNSTFYGVNTSAVHAYYPQSEYVDSAEQNFDVGILTLKRPIKTSQLAQLQLDDIEAGMSGLNALGFAAPATTNDPATLQMLYQGVDLTTVKITPISSKSRSECDSEYQKAYGLDNMHSFKGHKLPDNNSPVYCSSFYDNVTKCALDTSISIDNAASSNYSINLNSTMLFVKSGSTIRVVSLGLPHVIEERSSSSSSCSSNGFVHFPRIGIYTDWIGWASSGSIASNGSWTDKPLSEDIISELFDSGATTSLSTHAAIIAFAISTIAIIFSYL</sequence>
<dbReference type="SUPFAM" id="SSF50494">
    <property type="entry name" value="Trypsin-like serine proteases"/>
    <property type="match status" value="1"/>
</dbReference>
<keyword evidence="2" id="KW-0732">Signal</keyword>
<keyword evidence="1" id="KW-0472">Membrane</keyword>
<feature type="signal peptide" evidence="2">
    <location>
        <begin position="1"/>
        <end position="30"/>
    </location>
</feature>
<accession>A0A9W8I3G8</accession>
<dbReference type="InterPro" id="IPR043504">
    <property type="entry name" value="Peptidase_S1_PA_chymotrypsin"/>
</dbReference>
<gene>
    <name evidence="3" type="ORF">IWW36_004432</name>
</gene>
<proteinExistence type="predicted"/>
<dbReference type="OrthoDB" id="5578428at2759"/>
<feature type="transmembrane region" description="Helical" evidence="1">
    <location>
        <begin position="387"/>
        <end position="407"/>
    </location>
</feature>
<dbReference type="Proteomes" id="UP001139887">
    <property type="component" value="Unassembled WGS sequence"/>
</dbReference>
<dbReference type="Gene3D" id="2.40.10.10">
    <property type="entry name" value="Trypsin-like serine proteases"/>
    <property type="match status" value="1"/>
</dbReference>
<evidence type="ECO:0000256" key="1">
    <source>
        <dbReference type="SAM" id="Phobius"/>
    </source>
</evidence>
<reference evidence="3" key="1">
    <citation type="submission" date="2022-07" db="EMBL/GenBank/DDBJ databases">
        <title>Phylogenomic reconstructions and comparative analyses of Kickxellomycotina fungi.</title>
        <authorList>
            <person name="Reynolds N.K."/>
            <person name="Stajich J.E."/>
            <person name="Barry K."/>
            <person name="Grigoriev I.V."/>
            <person name="Crous P."/>
            <person name="Smith M.E."/>
        </authorList>
    </citation>
    <scope>NUCLEOTIDE SEQUENCE</scope>
    <source>
        <strain evidence="3">NRRL 1566</strain>
    </source>
</reference>
<evidence type="ECO:0000313" key="3">
    <source>
        <dbReference type="EMBL" id="KAJ2846268.1"/>
    </source>
</evidence>
<organism evidence="3 4">
    <name type="scientific">Coemansia brasiliensis</name>
    <dbReference type="NCBI Taxonomy" id="2650707"/>
    <lineage>
        <taxon>Eukaryota</taxon>
        <taxon>Fungi</taxon>
        <taxon>Fungi incertae sedis</taxon>
        <taxon>Zoopagomycota</taxon>
        <taxon>Kickxellomycotina</taxon>
        <taxon>Kickxellomycetes</taxon>
        <taxon>Kickxellales</taxon>
        <taxon>Kickxellaceae</taxon>
        <taxon>Coemansia</taxon>
    </lineage>
</organism>
<protein>
    <submittedName>
        <fullName evidence="3">Uncharacterized protein</fullName>
    </submittedName>
</protein>
<comment type="caution">
    <text evidence="3">The sequence shown here is derived from an EMBL/GenBank/DDBJ whole genome shotgun (WGS) entry which is preliminary data.</text>
</comment>
<name>A0A9W8I3G8_9FUNG</name>
<dbReference type="InterPro" id="IPR009003">
    <property type="entry name" value="Peptidase_S1_PA"/>
</dbReference>
<keyword evidence="1" id="KW-0812">Transmembrane</keyword>
<feature type="transmembrane region" description="Helical" evidence="1">
    <location>
        <begin position="40"/>
        <end position="58"/>
    </location>
</feature>
<keyword evidence="1" id="KW-1133">Transmembrane helix</keyword>
<keyword evidence="4" id="KW-1185">Reference proteome</keyword>
<dbReference type="AlphaFoldDB" id="A0A9W8I3G8"/>
<dbReference type="EMBL" id="JANBUW010000582">
    <property type="protein sequence ID" value="KAJ2846268.1"/>
    <property type="molecule type" value="Genomic_DNA"/>
</dbReference>
<evidence type="ECO:0000313" key="4">
    <source>
        <dbReference type="Proteomes" id="UP001139887"/>
    </source>
</evidence>
<feature type="chain" id="PRO_5040728183" evidence="2">
    <location>
        <begin position="31"/>
        <end position="408"/>
    </location>
</feature>
<evidence type="ECO:0000256" key="2">
    <source>
        <dbReference type="SAM" id="SignalP"/>
    </source>
</evidence>